<keyword evidence="2" id="KW-1185">Reference proteome</keyword>
<dbReference type="Gene3D" id="3.40.50.720">
    <property type="entry name" value="NAD(P)-binding Rossmann-like Domain"/>
    <property type="match status" value="1"/>
</dbReference>
<dbReference type="OrthoDB" id="5824at2759"/>
<evidence type="ECO:0000313" key="1">
    <source>
        <dbReference type="EMBL" id="KAD7479428.1"/>
    </source>
</evidence>
<organism evidence="1 2">
    <name type="scientific">Mikania micrantha</name>
    <name type="common">bitter vine</name>
    <dbReference type="NCBI Taxonomy" id="192012"/>
    <lineage>
        <taxon>Eukaryota</taxon>
        <taxon>Viridiplantae</taxon>
        <taxon>Streptophyta</taxon>
        <taxon>Embryophyta</taxon>
        <taxon>Tracheophyta</taxon>
        <taxon>Spermatophyta</taxon>
        <taxon>Magnoliopsida</taxon>
        <taxon>eudicotyledons</taxon>
        <taxon>Gunneridae</taxon>
        <taxon>Pentapetalae</taxon>
        <taxon>asterids</taxon>
        <taxon>campanulids</taxon>
        <taxon>Asterales</taxon>
        <taxon>Asteraceae</taxon>
        <taxon>Asteroideae</taxon>
        <taxon>Heliantheae alliance</taxon>
        <taxon>Eupatorieae</taxon>
        <taxon>Mikania</taxon>
    </lineage>
</organism>
<name>A0A5N6Q6D4_9ASTR</name>
<dbReference type="Proteomes" id="UP000326396">
    <property type="component" value="Linkage Group LG1"/>
</dbReference>
<accession>A0A5N6Q6D4</accession>
<protein>
    <submittedName>
        <fullName evidence="1">Uncharacterized protein</fullName>
    </submittedName>
</protein>
<sequence>MQTSSTFRFCPTASIDLSHFANRNNQGIDAQNRMFILGMVCVGKFPHNSPPKSCLMQKRTLSKKIADRDNWQVRVGGRPVIWLDNRPAEGLGWSNFLRMGNEQWTNLLLAWCLMGGGTCAECNSCTFLNGINWIHDMGVGCLRVLVWGLDIAIGNWTKMGWGDYRQCIWMLQLAELLRKKLNNDCLQWLCYLSTTGVYGDYGGAWVDEK</sequence>
<evidence type="ECO:0000313" key="2">
    <source>
        <dbReference type="Proteomes" id="UP000326396"/>
    </source>
</evidence>
<dbReference type="AlphaFoldDB" id="A0A5N6Q6D4"/>
<comment type="caution">
    <text evidence="1">The sequence shown here is derived from an EMBL/GenBank/DDBJ whole genome shotgun (WGS) entry which is preliminary data.</text>
</comment>
<gene>
    <name evidence="1" type="ORF">E3N88_02564</name>
</gene>
<proteinExistence type="predicted"/>
<dbReference type="EMBL" id="SZYD01000001">
    <property type="protein sequence ID" value="KAD7479428.1"/>
    <property type="molecule type" value="Genomic_DNA"/>
</dbReference>
<reference evidence="1 2" key="1">
    <citation type="submission" date="2019-05" db="EMBL/GenBank/DDBJ databases">
        <title>Mikania micrantha, genome provides insights into the molecular mechanism of rapid growth.</title>
        <authorList>
            <person name="Liu B."/>
        </authorList>
    </citation>
    <scope>NUCLEOTIDE SEQUENCE [LARGE SCALE GENOMIC DNA]</scope>
    <source>
        <strain evidence="1">NLD-2019</strain>
        <tissue evidence="1">Leaf</tissue>
    </source>
</reference>